<dbReference type="PROSITE" id="PS01180">
    <property type="entry name" value="CUB"/>
    <property type="match status" value="2"/>
</dbReference>
<dbReference type="Proteomes" id="UP001176940">
    <property type="component" value="Unassembled WGS sequence"/>
</dbReference>
<reference evidence="5" key="1">
    <citation type="submission" date="2023-07" db="EMBL/GenBank/DDBJ databases">
        <authorList>
            <person name="Stuckert A."/>
        </authorList>
    </citation>
    <scope>NUCLEOTIDE SEQUENCE</scope>
</reference>
<dbReference type="Pfam" id="PF00431">
    <property type="entry name" value="CUB"/>
    <property type="match status" value="3"/>
</dbReference>
<dbReference type="SMART" id="SM00042">
    <property type="entry name" value="CUB"/>
    <property type="match status" value="2"/>
</dbReference>
<comment type="caution">
    <text evidence="3">Lacks conserved residue(s) required for the propagation of feature annotation.</text>
</comment>
<dbReference type="EMBL" id="CAUEEQ010021957">
    <property type="protein sequence ID" value="CAJ0944021.1"/>
    <property type="molecule type" value="Genomic_DNA"/>
</dbReference>
<dbReference type="CDD" id="cd00041">
    <property type="entry name" value="CUB"/>
    <property type="match status" value="2"/>
</dbReference>
<evidence type="ECO:0000256" key="2">
    <source>
        <dbReference type="ARBA" id="ARBA00023157"/>
    </source>
</evidence>
<evidence type="ECO:0000256" key="1">
    <source>
        <dbReference type="ARBA" id="ARBA00022737"/>
    </source>
</evidence>
<dbReference type="InterPro" id="IPR000859">
    <property type="entry name" value="CUB_dom"/>
</dbReference>
<gene>
    <name evidence="5" type="ORF">RIMI_LOCUS10225044</name>
</gene>
<dbReference type="InterPro" id="IPR035914">
    <property type="entry name" value="Sperma_CUB_dom_sf"/>
</dbReference>
<organism evidence="5 6">
    <name type="scientific">Ranitomeya imitator</name>
    <name type="common">mimic poison frog</name>
    <dbReference type="NCBI Taxonomy" id="111125"/>
    <lineage>
        <taxon>Eukaryota</taxon>
        <taxon>Metazoa</taxon>
        <taxon>Chordata</taxon>
        <taxon>Craniata</taxon>
        <taxon>Vertebrata</taxon>
        <taxon>Euteleostomi</taxon>
        <taxon>Amphibia</taxon>
        <taxon>Batrachia</taxon>
        <taxon>Anura</taxon>
        <taxon>Neobatrachia</taxon>
        <taxon>Hyloidea</taxon>
        <taxon>Dendrobatidae</taxon>
        <taxon>Dendrobatinae</taxon>
        <taxon>Ranitomeya</taxon>
    </lineage>
</organism>
<evidence type="ECO:0000313" key="5">
    <source>
        <dbReference type="EMBL" id="CAJ0944021.1"/>
    </source>
</evidence>
<dbReference type="PANTHER" id="PTHR24251">
    <property type="entry name" value="OVOCHYMASE-RELATED"/>
    <property type="match status" value="1"/>
</dbReference>
<sequence length="314" mass="36026">METFILSEVSWWFLGGFLVVCEHVLTDLFTVQVAHVFLFPYLFTLSLCLDVQIRLNFTSLDVYRSRLCWYDYIEVRDGHWKKAPLIGRYCGDKIPDSILSSDSRLWIEFRSSSNYVGKGFHAVYEAECGGDVTKDEGHIQSPNYPDDYRPNKDCKWKLHVADGYNIGIVFQSFENSATHTHRLCLVMQVSPIHQYDLGGKKKKADALNKMWMMAMVGRFSLVNGGFIPQIERHDSCAYDFLEIRDGDLETSPLIGRYCGYDKPDDFKSSGNKLFIRFVSDGSINKAGFSLHYFKEVMSCAWGLRSEKSVRDAGR</sequence>
<protein>
    <recommendedName>
        <fullName evidence="4">CUB domain-containing protein</fullName>
    </recommendedName>
</protein>
<evidence type="ECO:0000259" key="4">
    <source>
        <dbReference type="PROSITE" id="PS01180"/>
    </source>
</evidence>
<proteinExistence type="predicted"/>
<keyword evidence="2" id="KW-1015">Disulfide bond</keyword>
<name>A0ABN9LK80_9NEOB</name>
<evidence type="ECO:0000313" key="6">
    <source>
        <dbReference type="Proteomes" id="UP001176940"/>
    </source>
</evidence>
<keyword evidence="1" id="KW-0677">Repeat</keyword>
<evidence type="ECO:0000256" key="3">
    <source>
        <dbReference type="PROSITE-ProRule" id="PRU00059"/>
    </source>
</evidence>
<feature type="domain" description="CUB" evidence="4">
    <location>
        <begin position="128"/>
        <end position="295"/>
    </location>
</feature>
<dbReference type="SUPFAM" id="SSF49854">
    <property type="entry name" value="Spermadhesin, CUB domain"/>
    <property type="match status" value="2"/>
</dbReference>
<accession>A0ABN9LK80</accession>
<keyword evidence="6" id="KW-1185">Reference proteome</keyword>
<feature type="domain" description="CUB" evidence="4">
    <location>
        <begin position="21"/>
        <end position="127"/>
    </location>
</feature>
<dbReference type="Gene3D" id="2.60.120.290">
    <property type="entry name" value="Spermadhesin, CUB domain"/>
    <property type="match status" value="2"/>
</dbReference>
<comment type="caution">
    <text evidence="5">The sequence shown here is derived from an EMBL/GenBank/DDBJ whole genome shotgun (WGS) entry which is preliminary data.</text>
</comment>